<feature type="transmembrane region" description="Helical" evidence="5">
    <location>
        <begin position="387"/>
        <end position="404"/>
    </location>
</feature>
<keyword evidence="8" id="KW-1185">Reference proteome</keyword>
<dbReference type="PANTHER" id="PTHR43427">
    <property type="entry name" value="CHLORIDE CHANNEL PROTEIN CLC-E"/>
    <property type="match status" value="1"/>
</dbReference>
<evidence type="ECO:0000256" key="1">
    <source>
        <dbReference type="ARBA" id="ARBA00004141"/>
    </source>
</evidence>
<feature type="transmembrane region" description="Helical" evidence="5">
    <location>
        <begin position="239"/>
        <end position="261"/>
    </location>
</feature>
<feature type="signal peptide" evidence="6">
    <location>
        <begin position="1"/>
        <end position="25"/>
    </location>
</feature>
<dbReference type="GO" id="GO:0015108">
    <property type="term" value="F:chloride transmembrane transporter activity"/>
    <property type="evidence" value="ECO:0007669"/>
    <property type="project" value="InterPro"/>
</dbReference>
<gene>
    <name evidence="7" type="ORF">FRACYDRAFT_234317</name>
</gene>
<dbReference type="AlphaFoldDB" id="A0A1E7FRB1"/>
<evidence type="ECO:0000256" key="2">
    <source>
        <dbReference type="ARBA" id="ARBA00022692"/>
    </source>
</evidence>
<name>A0A1E7FRB1_9STRA</name>
<proteinExistence type="predicted"/>
<dbReference type="InterPro" id="IPR001807">
    <property type="entry name" value="ClC"/>
</dbReference>
<keyword evidence="2 5" id="KW-0812">Transmembrane</keyword>
<dbReference type="GO" id="GO:0016020">
    <property type="term" value="C:membrane"/>
    <property type="evidence" value="ECO:0007669"/>
    <property type="project" value="UniProtKB-SubCell"/>
</dbReference>
<evidence type="ECO:0000256" key="3">
    <source>
        <dbReference type="ARBA" id="ARBA00022989"/>
    </source>
</evidence>
<organism evidence="7 8">
    <name type="scientific">Fragilariopsis cylindrus CCMP1102</name>
    <dbReference type="NCBI Taxonomy" id="635003"/>
    <lineage>
        <taxon>Eukaryota</taxon>
        <taxon>Sar</taxon>
        <taxon>Stramenopiles</taxon>
        <taxon>Ochrophyta</taxon>
        <taxon>Bacillariophyta</taxon>
        <taxon>Bacillariophyceae</taxon>
        <taxon>Bacillariophycidae</taxon>
        <taxon>Bacillariales</taxon>
        <taxon>Bacillariaceae</taxon>
        <taxon>Fragilariopsis</taxon>
    </lineage>
</organism>
<keyword evidence="4 5" id="KW-0472">Membrane</keyword>
<evidence type="ECO:0000256" key="5">
    <source>
        <dbReference type="SAM" id="Phobius"/>
    </source>
</evidence>
<feature type="chain" id="PRO_5009193514" evidence="6">
    <location>
        <begin position="26"/>
        <end position="571"/>
    </location>
</feature>
<evidence type="ECO:0000313" key="7">
    <source>
        <dbReference type="EMBL" id="OEU20686.1"/>
    </source>
</evidence>
<comment type="subcellular location">
    <subcellularLocation>
        <location evidence="1">Membrane</location>
        <topology evidence="1">Multi-pass membrane protein</topology>
    </subcellularLocation>
</comment>
<dbReference type="OrthoDB" id="45657at2759"/>
<evidence type="ECO:0000256" key="4">
    <source>
        <dbReference type="ARBA" id="ARBA00023136"/>
    </source>
</evidence>
<evidence type="ECO:0000313" key="8">
    <source>
        <dbReference type="Proteomes" id="UP000095751"/>
    </source>
</evidence>
<evidence type="ECO:0000256" key="6">
    <source>
        <dbReference type="SAM" id="SignalP"/>
    </source>
</evidence>
<keyword evidence="3 5" id="KW-1133">Transmembrane helix</keyword>
<protein>
    <submittedName>
        <fullName evidence="7">Clc chloride channel</fullName>
    </submittedName>
</protein>
<dbReference type="InParanoid" id="A0A1E7FRB1"/>
<feature type="transmembrane region" description="Helical" evidence="5">
    <location>
        <begin position="542"/>
        <end position="561"/>
    </location>
</feature>
<dbReference type="SUPFAM" id="SSF81340">
    <property type="entry name" value="Clc chloride channel"/>
    <property type="match status" value="1"/>
</dbReference>
<reference evidence="7 8" key="1">
    <citation type="submission" date="2016-09" db="EMBL/GenBank/DDBJ databases">
        <title>Extensive genetic diversity and differential bi-allelic expression allows diatom success in the polar Southern Ocean.</title>
        <authorList>
            <consortium name="DOE Joint Genome Institute"/>
            <person name="Mock T."/>
            <person name="Otillar R.P."/>
            <person name="Strauss J."/>
            <person name="Dupont C."/>
            <person name="Frickenhaus S."/>
            <person name="Maumus F."/>
            <person name="Mcmullan M."/>
            <person name="Sanges R."/>
            <person name="Schmutz J."/>
            <person name="Toseland A."/>
            <person name="Valas R."/>
            <person name="Veluchamy A."/>
            <person name="Ward B.J."/>
            <person name="Allen A."/>
            <person name="Barry K."/>
            <person name="Falciatore A."/>
            <person name="Ferrante M."/>
            <person name="Fortunato A.E."/>
            <person name="Gloeckner G."/>
            <person name="Gruber A."/>
            <person name="Hipkin R."/>
            <person name="Janech M."/>
            <person name="Kroth P."/>
            <person name="Leese F."/>
            <person name="Lindquist E."/>
            <person name="Lyon B.R."/>
            <person name="Martin J."/>
            <person name="Mayer C."/>
            <person name="Parker M."/>
            <person name="Quesneville H."/>
            <person name="Raymond J."/>
            <person name="Uhlig C."/>
            <person name="Valentin K.U."/>
            <person name="Worden A.Z."/>
            <person name="Armbrust E.V."/>
            <person name="Bowler C."/>
            <person name="Green B."/>
            <person name="Moulton V."/>
            <person name="Van Oosterhout C."/>
            <person name="Grigoriev I."/>
        </authorList>
    </citation>
    <scope>NUCLEOTIDE SEQUENCE [LARGE SCALE GENOMIC DNA]</scope>
    <source>
        <strain evidence="7 8">CCMP1102</strain>
    </source>
</reference>
<dbReference type="KEGG" id="fcy:FRACYDRAFT_234317"/>
<keyword evidence="6" id="KW-0732">Signal</keyword>
<dbReference type="Gene3D" id="1.10.3080.10">
    <property type="entry name" value="Clc chloride channel"/>
    <property type="match status" value="1"/>
</dbReference>
<feature type="transmembrane region" description="Helical" evidence="5">
    <location>
        <begin position="281"/>
        <end position="300"/>
    </location>
</feature>
<feature type="transmembrane region" description="Helical" evidence="5">
    <location>
        <begin position="209"/>
        <end position="227"/>
    </location>
</feature>
<feature type="transmembrane region" description="Helical" evidence="5">
    <location>
        <begin position="503"/>
        <end position="530"/>
    </location>
</feature>
<dbReference type="InterPro" id="IPR050368">
    <property type="entry name" value="ClC-type_chloride_channel"/>
</dbReference>
<dbReference type="EMBL" id="KV784354">
    <property type="protein sequence ID" value="OEU20686.1"/>
    <property type="molecule type" value="Genomic_DNA"/>
</dbReference>
<feature type="transmembrane region" description="Helical" evidence="5">
    <location>
        <begin position="139"/>
        <end position="166"/>
    </location>
</feature>
<dbReference type="Pfam" id="PF00654">
    <property type="entry name" value="Voltage_CLC"/>
    <property type="match status" value="2"/>
</dbReference>
<accession>A0A1E7FRB1</accession>
<dbReference type="Proteomes" id="UP000095751">
    <property type="component" value="Unassembled WGS sequence"/>
</dbReference>
<sequence length="571" mass="59856">MKRINNLLLLLVLVLGGQDVQVSSSFHLPGKKINTKYCRHQQQQQQQQRPSCGIAASRSTAMKISSGGGVVGEVDSGVGEVDKVYRRHADGRGIKVSIIVGVITAAMGYLYGKVLSFSVTTLWHTLPSMLHMETLNPTYFITGICTIGGLLMGILSSALSSSTFTVADFVSLFSSSGPKTLPSSRVHLLPLLLLSLVTSTFGFSVGPEAPMVCAGALIGASIARYWYGENVDNGNHQETLAYAGAAGALTAFMGIPLAGSIFALELTSSHAGLNKAGGKRALSSTIISSIAALITIRAVFEPYSAIGGHFDYGKVVALLSGRTMIVTSVACGAGGALLGTVFHKLVAIIKKIAWNTKIPPIVNTTNNNGAKSDSINKKKNISWIRPVFIKTLIGLLVGIISSNYPQTLFWGEGSLQTMISGQQIAFIDTKHGLSHLLTSSALVDPSLPFETAAAAAQVGLAKLLAIALACAGKFPGGIIFPLMFAAAPLAHSISSLLSVSSGLVPVIVMCLMAATQASVTRTPLATVLILSLSASAQTQLSVLLPGMILSSYLGVYFSSLLSRNSYFSYGW</sequence>
<dbReference type="InterPro" id="IPR014743">
    <property type="entry name" value="Cl-channel_core"/>
</dbReference>